<comment type="caution">
    <text evidence="1">The sequence shown here is derived from an EMBL/GenBank/DDBJ whole genome shotgun (WGS) entry which is preliminary data.</text>
</comment>
<dbReference type="AlphaFoldDB" id="A0A0L0NE13"/>
<dbReference type="OrthoDB" id="2821191at2759"/>
<proteinExistence type="predicted"/>
<dbReference type="SUPFAM" id="SSF55729">
    <property type="entry name" value="Acyl-CoA N-acyltransferases (Nat)"/>
    <property type="match status" value="1"/>
</dbReference>
<organism evidence="1 2">
    <name type="scientific">Tolypocladium ophioglossoides (strain CBS 100239)</name>
    <name type="common">Snaketongue truffleclub</name>
    <name type="synonym">Elaphocordyceps ophioglossoides</name>
    <dbReference type="NCBI Taxonomy" id="1163406"/>
    <lineage>
        <taxon>Eukaryota</taxon>
        <taxon>Fungi</taxon>
        <taxon>Dikarya</taxon>
        <taxon>Ascomycota</taxon>
        <taxon>Pezizomycotina</taxon>
        <taxon>Sordariomycetes</taxon>
        <taxon>Hypocreomycetidae</taxon>
        <taxon>Hypocreales</taxon>
        <taxon>Ophiocordycipitaceae</taxon>
        <taxon>Tolypocladium</taxon>
    </lineage>
</organism>
<dbReference type="InterPro" id="IPR016181">
    <property type="entry name" value="Acyl_CoA_acyltransferase"/>
</dbReference>
<dbReference type="Proteomes" id="UP000036947">
    <property type="component" value="Unassembled WGS sequence"/>
</dbReference>
<evidence type="ECO:0008006" key="3">
    <source>
        <dbReference type="Google" id="ProtNLM"/>
    </source>
</evidence>
<evidence type="ECO:0000313" key="2">
    <source>
        <dbReference type="Proteomes" id="UP000036947"/>
    </source>
</evidence>
<dbReference type="Gene3D" id="3.40.630.30">
    <property type="match status" value="1"/>
</dbReference>
<accession>A0A0L0NE13</accession>
<protein>
    <recommendedName>
        <fullName evidence="3">N-acetyltransferase domain-containing protein</fullName>
    </recommendedName>
</protein>
<reference evidence="1 2" key="1">
    <citation type="journal article" date="2015" name="BMC Genomics">
        <title>The genome of the truffle-parasite Tolypocladium ophioglossoides and the evolution of antifungal peptaibiotics.</title>
        <authorList>
            <person name="Quandt C.A."/>
            <person name="Bushley K.E."/>
            <person name="Spatafora J.W."/>
        </authorList>
    </citation>
    <scope>NUCLEOTIDE SEQUENCE [LARGE SCALE GENOMIC DNA]</scope>
    <source>
        <strain evidence="1 2">CBS 100239</strain>
    </source>
</reference>
<sequence>MSEINQFHIRHASSAGDDAQFIVAAFDSTILYLTSIGAGAMWGEKPFSEKEGFEQETVESVQKSESHEDSVRIFIAKVKSPGAANAHPGATPANTEQSAKQSVRVGAAMIREDSLPTYITERQEMKPEVDRAKHFLFMKLTGSLHKGARSALIEAIKRYGRENNKNTLYVDCWAGNSGKLNKYYEKYGFIKVGDFSFGRARET</sequence>
<gene>
    <name evidence="1" type="ORF">TOPH_02919</name>
</gene>
<name>A0A0L0NE13_TOLOC</name>
<evidence type="ECO:0000313" key="1">
    <source>
        <dbReference type="EMBL" id="KND92313.1"/>
    </source>
</evidence>
<keyword evidence="2" id="KW-1185">Reference proteome</keyword>
<dbReference type="EMBL" id="LFRF01000006">
    <property type="protein sequence ID" value="KND92313.1"/>
    <property type="molecule type" value="Genomic_DNA"/>
</dbReference>